<evidence type="ECO:0000256" key="10">
    <source>
        <dbReference type="ARBA" id="ARBA00023242"/>
    </source>
</evidence>
<keyword evidence="8" id="KW-0238">DNA-binding</keyword>
<gene>
    <name evidence="12" type="ORF">TRIADDRAFT_33664</name>
</gene>
<dbReference type="InParanoid" id="B3SD27"/>
<evidence type="ECO:0000256" key="9">
    <source>
        <dbReference type="ARBA" id="ARBA00023136"/>
    </source>
</evidence>
<keyword evidence="6 11" id="KW-1133">Transmembrane helix</keyword>
<accession>B3SD27</accession>
<evidence type="ECO:0000256" key="11">
    <source>
        <dbReference type="SAM" id="Phobius"/>
    </source>
</evidence>
<organism evidence="12 13">
    <name type="scientific">Trichoplax adhaerens</name>
    <name type="common">Trichoplax reptans</name>
    <dbReference type="NCBI Taxonomy" id="10228"/>
    <lineage>
        <taxon>Eukaryota</taxon>
        <taxon>Metazoa</taxon>
        <taxon>Placozoa</taxon>
        <taxon>Uniplacotomia</taxon>
        <taxon>Trichoplacea</taxon>
        <taxon>Trichoplacidae</taxon>
        <taxon>Trichoplax</taxon>
    </lineage>
</organism>
<feature type="transmembrane region" description="Helical" evidence="11">
    <location>
        <begin position="14"/>
        <end position="31"/>
    </location>
</feature>
<proteinExistence type="inferred from homology"/>
<name>B3SD27_TRIAD</name>
<keyword evidence="13" id="KW-1185">Reference proteome</keyword>
<feature type="transmembrane region" description="Helical" evidence="11">
    <location>
        <begin position="38"/>
        <end position="57"/>
    </location>
</feature>
<dbReference type="GeneID" id="6759374"/>
<evidence type="ECO:0000313" key="13">
    <source>
        <dbReference type="Proteomes" id="UP000009022"/>
    </source>
</evidence>
<evidence type="ECO:0000256" key="6">
    <source>
        <dbReference type="ARBA" id="ARBA00022989"/>
    </source>
</evidence>
<evidence type="ECO:0000256" key="4">
    <source>
        <dbReference type="ARBA" id="ARBA00014253"/>
    </source>
</evidence>
<keyword evidence="7" id="KW-0175">Coiled coil</keyword>
<keyword evidence="10" id="KW-0539">Nucleus</keyword>
<dbReference type="PANTHER" id="PTHR22593">
    <property type="entry name" value="TRANSMEMBRANE PROTEIN 18"/>
    <property type="match status" value="1"/>
</dbReference>
<dbReference type="OrthoDB" id="411535at2759"/>
<dbReference type="KEGG" id="tad:TRIADDRAFT_33664"/>
<feature type="transmembrane region" description="Helical" evidence="11">
    <location>
        <begin position="77"/>
        <end position="107"/>
    </location>
</feature>
<evidence type="ECO:0000313" key="12">
    <source>
        <dbReference type="EMBL" id="EDV19386.1"/>
    </source>
</evidence>
<dbReference type="AlphaFoldDB" id="B3SD27"/>
<dbReference type="HOGENOM" id="CLU_101161_1_1_1"/>
<evidence type="ECO:0000256" key="2">
    <source>
        <dbReference type="ARBA" id="ARBA00004127"/>
    </source>
</evidence>
<dbReference type="CTD" id="6759374"/>
<evidence type="ECO:0000256" key="3">
    <source>
        <dbReference type="ARBA" id="ARBA00009971"/>
    </source>
</evidence>
<reference evidence="12 13" key="1">
    <citation type="journal article" date="2008" name="Nature">
        <title>The Trichoplax genome and the nature of placozoans.</title>
        <authorList>
            <person name="Srivastava M."/>
            <person name="Begovic E."/>
            <person name="Chapman J."/>
            <person name="Putnam N.H."/>
            <person name="Hellsten U."/>
            <person name="Kawashima T."/>
            <person name="Kuo A."/>
            <person name="Mitros T."/>
            <person name="Salamov A."/>
            <person name="Carpenter M.L."/>
            <person name="Signorovitch A.Y."/>
            <person name="Moreno M.A."/>
            <person name="Kamm K."/>
            <person name="Grimwood J."/>
            <person name="Schmutz J."/>
            <person name="Shapiro H."/>
            <person name="Grigoriev I.V."/>
            <person name="Buss L.W."/>
            <person name="Schierwater B."/>
            <person name="Dellaporta S.L."/>
            <person name="Rokhsar D.S."/>
        </authorList>
    </citation>
    <scope>NUCLEOTIDE SEQUENCE [LARGE SCALE GENOMIC DNA]</scope>
    <source>
        <strain evidence="12 13">Grell-BS-1999</strain>
    </source>
</reference>
<evidence type="ECO:0000256" key="7">
    <source>
        <dbReference type="ARBA" id="ARBA00023054"/>
    </source>
</evidence>
<dbReference type="eggNOG" id="ENOG502RZ4T">
    <property type="taxonomic scope" value="Eukaryota"/>
</dbReference>
<dbReference type="Pfam" id="PF14770">
    <property type="entry name" value="TMEM18"/>
    <property type="match status" value="1"/>
</dbReference>
<comment type="subcellular location">
    <subcellularLocation>
        <location evidence="2">Endomembrane system</location>
        <topology evidence="2">Multi-pass membrane protein</topology>
    </subcellularLocation>
    <subcellularLocation>
        <location evidence="1">Nucleus membrane</location>
    </subcellularLocation>
</comment>
<evidence type="ECO:0000256" key="5">
    <source>
        <dbReference type="ARBA" id="ARBA00022692"/>
    </source>
</evidence>
<dbReference type="GO" id="GO:0031965">
    <property type="term" value="C:nuclear membrane"/>
    <property type="evidence" value="ECO:0000318"/>
    <property type="project" value="GO_Central"/>
</dbReference>
<dbReference type="PANTHER" id="PTHR22593:SF2">
    <property type="entry name" value="TRANSMEMBRANE PROTEIN 18"/>
    <property type="match status" value="1"/>
</dbReference>
<dbReference type="STRING" id="10228.B3SD27"/>
<comment type="similarity">
    <text evidence="3">Belongs to the TMEM18 family.</text>
</comment>
<dbReference type="PhylomeDB" id="B3SD27"/>
<dbReference type="RefSeq" id="XP_002118161.1">
    <property type="nucleotide sequence ID" value="XM_002118125.1"/>
</dbReference>
<dbReference type="Proteomes" id="UP000009022">
    <property type="component" value="Unassembled WGS sequence"/>
</dbReference>
<dbReference type="InterPro" id="IPR026721">
    <property type="entry name" value="TMEM18"/>
</dbReference>
<keyword evidence="9 11" id="KW-0472">Membrane</keyword>
<protein>
    <recommendedName>
        <fullName evidence="4">Transmembrane protein 18</fullName>
    </recommendedName>
</protein>
<sequence length="108" mass="12531">MNSREFQIDWTERWLLGLVAFHVICLLFILSSGHRTNLQTILFLALLLMTWSTQFVNEYAAQNWRSFASQQYFDSQGLFISIVFSAPALINCLIIVVSRITILLLFIK</sequence>
<keyword evidence="5 11" id="KW-0812">Transmembrane</keyword>
<dbReference type="GO" id="GO:0003677">
    <property type="term" value="F:DNA binding"/>
    <property type="evidence" value="ECO:0007669"/>
    <property type="project" value="UniProtKB-KW"/>
</dbReference>
<evidence type="ECO:0000256" key="1">
    <source>
        <dbReference type="ARBA" id="ARBA00004126"/>
    </source>
</evidence>
<dbReference type="OMA" id="APALINC"/>
<dbReference type="EMBL" id="DS985275">
    <property type="protein sequence ID" value="EDV19386.1"/>
    <property type="molecule type" value="Genomic_DNA"/>
</dbReference>
<evidence type="ECO:0000256" key="8">
    <source>
        <dbReference type="ARBA" id="ARBA00023125"/>
    </source>
</evidence>
<dbReference type="FunCoup" id="B3SD27">
    <property type="interactions" value="1354"/>
</dbReference>